<organism evidence="6">
    <name type="scientific">uncultured bacterium F25-01</name>
    <dbReference type="NCBI Taxonomy" id="1191433"/>
    <lineage>
        <taxon>Bacteria</taxon>
        <taxon>environmental samples</taxon>
    </lineage>
</organism>
<keyword evidence="3" id="KW-0813">Transport</keyword>
<dbReference type="InterPro" id="IPR006059">
    <property type="entry name" value="SBP"/>
</dbReference>
<name>I3VIH0_9BACT</name>
<comment type="similarity">
    <text evidence="2">Belongs to the bacterial solute-binding protein 1 family.</text>
</comment>
<dbReference type="EMBL" id="JQ970524">
    <property type="protein sequence ID" value="AFK79176.1"/>
    <property type="molecule type" value="Genomic_DNA"/>
</dbReference>
<proteinExistence type="inferred from homology"/>
<evidence type="ECO:0000256" key="2">
    <source>
        <dbReference type="ARBA" id="ARBA00008520"/>
    </source>
</evidence>
<dbReference type="AlphaFoldDB" id="I3VIH0"/>
<evidence type="ECO:0000256" key="5">
    <source>
        <dbReference type="SAM" id="SignalP"/>
    </source>
</evidence>
<sequence>MTVPGRIDRRLLASLIASLIIAVACAAAPIPTTTNRTLVIWVDNASVGASIRQRIGPFMHDHPEIQVTVFDQVGAIKNGDVSIAIEALQTSHVAPDVIALSDSDLGLMSNQADLLDLGPYVIEQNDFEADDFFPSTLEAFRAHGKQLAIPSEVNPWVMFYNKQLFDKAHVPVPEVSWSDSEFLTAAGYIQNALSTNNRDQQVGFVTDPRQALLPFIQTFGVDPGDGADDPFAKWLTDRKSVDAAQWFADLVLLNKVMPYDPQGRETGLWFQGRAGLAAMFMDQRQQLPAFLRRGSDLTPTPTGTPLPPSGWKFEWGVAMLPKADVETSVFSISGYGISQTSTHPEDAWLLIDYLTRHLPQQTGRAYVPSRESLAFSPEFEALYPEPGRESYTRSVLVGHRIPVWPPAANPTTDDLTGLLQGSVHPGNALQAYRDRIQPLINLKPPATPTPIGYVPPPPPVG</sequence>
<dbReference type="PANTHER" id="PTHR43649:SF31">
    <property type="entry name" value="SN-GLYCEROL-3-PHOSPHATE-BINDING PERIPLASMIC PROTEIN UGPB"/>
    <property type="match status" value="1"/>
</dbReference>
<dbReference type="PANTHER" id="PTHR43649">
    <property type="entry name" value="ARABINOSE-BINDING PROTEIN-RELATED"/>
    <property type="match status" value="1"/>
</dbReference>
<dbReference type="Pfam" id="PF01547">
    <property type="entry name" value="SBP_bac_1"/>
    <property type="match status" value="1"/>
</dbReference>
<evidence type="ECO:0000256" key="4">
    <source>
        <dbReference type="ARBA" id="ARBA00022729"/>
    </source>
</evidence>
<evidence type="ECO:0000313" key="6">
    <source>
        <dbReference type="EMBL" id="AFK79176.1"/>
    </source>
</evidence>
<dbReference type="InterPro" id="IPR050490">
    <property type="entry name" value="Bact_solute-bd_prot1"/>
</dbReference>
<dbReference type="Gene3D" id="3.40.190.10">
    <property type="entry name" value="Periplasmic binding protein-like II"/>
    <property type="match status" value="1"/>
</dbReference>
<protein>
    <submittedName>
        <fullName evidence="6">Extracellular solute-binding protein</fullName>
    </submittedName>
</protein>
<accession>I3VIH0</accession>
<evidence type="ECO:0000256" key="3">
    <source>
        <dbReference type="ARBA" id="ARBA00022448"/>
    </source>
</evidence>
<dbReference type="SUPFAM" id="SSF53850">
    <property type="entry name" value="Periplasmic binding protein-like II"/>
    <property type="match status" value="1"/>
</dbReference>
<feature type="signal peptide" evidence="5">
    <location>
        <begin position="1"/>
        <end position="26"/>
    </location>
</feature>
<keyword evidence="4 5" id="KW-0732">Signal</keyword>
<dbReference type="PROSITE" id="PS51257">
    <property type="entry name" value="PROKAR_LIPOPROTEIN"/>
    <property type="match status" value="1"/>
</dbReference>
<reference evidence="6" key="1">
    <citation type="submission" date="2012-04" db="EMBL/GenBank/DDBJ databases">
        <title>Characterization of mineral phosphate solubilization trait from soil metagenome.</title>
        <authorList>
            <person name="Chhabra S."/>
            <person name="Brazil D."/>
            <person name="Morrissey J."/>
            <person name="Burke J."/>
            <person name="O'Gara F."/>
            <person name="Dowling D."/>
        </authorList>
    </citation>
    <scope>NUCLEOTIDE SEQUENCE</scope>
</reference>
<feature type="chain" id="PRO_5003681170" evidence="5">
    <location>
        <begin position="27"/>
        <end position="461"/>
    </location>
</feature>
<evidence type="ECO:0000256" key="1">
    <source>
        <dbReference type="ARBA" id="ARBA00004196"/>
    </source>
</evidence>
<comment type="subcellular location">
    <subcellularLocation>
        <location evidence="1">Cell envelope</location>
    </subcellularLocation>
</comment>
<dbReference type="GO" id="GO:0030313">
    <property type="term" value="C:cell envelope"/>
    <property type="evidence" value="ECO:0007669"/>
    <property type="project" value="UniProtKB-SubCell"/>
</dbReference>